<dbReference type="Proteomes" id="UP000299102">
    <property type="component" value="Unassembled WGS sequence"/>
</dbReference>
<evidence type="ECO:0000313" key="3">
    <source>
        <dbReference type="Proteomes" id="UP000299102"/>
    </source>
</evidence>
<evidence type="ECO:0000313" key="2">
    <source>
        <dbReference type="EMBL" id="GBP66984.1"/>
    </source>
</evidence>
<dbReference type="EMBL" id="BGZK01000973">
    <property type="protein sequence ID" value="GBP66984.1"/>
    <property type="molecule type" value="Genomic_DNA"/>
</dbReference>
<gene>
    <name evidence="2" type="ORF">EVAR_49959_1</name>
</gene>
<organism evidence="2 3">
    <name type="scientific">Eumeta variegata</name>
    <name type="common">Bagworm moth</name>
    <name type="synonym">Eumeta japonica</name>
    <dbReference type="NCBI Taxonomy" id="151549"/>
    <lineage>
        <taxon>Eukaryota</taxon>
        <taxon>Metazoa</taxon>
        <taxon>Ecdysozoa</taxon>
        <taxon>Arthropoda</taxon>
        <taxon>Hexapoda</taxon>
        <taxon>Insecta</taxon>
        <taxon>Pterygota</taxon>
        <taxon>Neoptera</taxon>
        <taxon>Endopterygota</taxon>
        <taxon>Lepidoptera</taxon>
        <taxon>Glossata</taxon>
        <taxon>Ditrysia</taxon>
        <taxon>Tineoidea</taxon>
        <taxon>Psychidae</taxon>
        <taxon>Oiketicinae</taxon>
        <taxon>Eumeta</taxon>
    </lineage>
</organism>
<reference evidence="2 3" key="1">
    <citation type="journal article" date="2019" name="Commun. Biol.">
        <title>The bagworm genome reveals a unique fibroin gene that provides high tensile strength.</title>
        <authorList>
            <person name="Kono N."/>
            <person name="Nakamura H."/>
            <person name="Ohtoshi R."/>
            <person name="Tomita M."/>
            <person name="Numata K."/>
            <person name="Arakawa K."/>
        </authorList>
    </citation>
    <scope>NUCLEOTIDE SEQUENCE [LARGE SCALE GENOMIC DNA]</scope>
</reference>
<evidence type="ECO:0000256" key="1">
    <source>
        <dbReference type="SAM" id="MobiDB-lite"/>
    </source>
</evidence>
<feature type="region of interest" description="Disordered" evidence="1">
    <location>
        <begin position="1"/>
        <end position="22"/>
    </location>
</feature>
<proteinExistence type="predicted"/>
<accession>A0A4C1XWF9</accession>
<comment type="caution">
    <text evidence="2">The sequence shown here is derived from an EMBL/GenBank/DDBJ whole genome shotgun (WGS) entry which is preliminary data.</text>
</comment>
<sequence>MKSGKAPRVSGRRPQHAPAPGRCTRFLVKAPRSTKEVDLQNSLNRLIYIGYTERVCSCSKNVPSRAPRDRCSSRN</sequence>
<protein>
    <submittedName>
        <fullName evidence="2">Uncharacterized protein</fullName>
    </submittedName>
</protein>
<dbReference type="AlphaFoldDB" id="A0A4C1XWF9"/>
<keyword evidence="3" id="KW-1185">Reference proteome</keyword>
<name>A0A4C1XWF9_EUMVA</name>